<dbReference type="STRING" id="463301.SAMN04487955_103106"/>
<evidence type="ECO:0000256" key="6">
    <source>
        <dbReference type="ARBA" id="ARBA00022692"/>
    </source>
</evidence>
<comment type="similarity">
    <text evidence="2 9">Belongs to the binding-protein-dependent transport system permease family. CysTW subfamily.</text>
</comment>
<gene>
    <name evidence="12" type="ORF">SAMN04487955_103106</name>
</gene>
<keyword evidence="13" id="KW-1185">Reference proteome</keyword>
<keyword evidence="7 9" id="KW-1133">Transmembrane helix</keyword>
<feature type="domain" description="ABC transmembrane type-1" evidence="11">
    <location>
        <begin position="278"/>
        <end position="510"/>
    </location>
</feature>
<feature type="transmembrane region" description="Helical" evidence="9">
    <location>
        <begin position="364"/>
        <end position="384"/>
    </location>
</feature>
<evidence type="ECO:0000256" key="2">
    <source>
        <dbReference type="ARBA" id="ARBA00007069"/>
    </source>
</evidence>
<evidence type="ECO:0000256" key="3">
    <source>
        <dbReference type="ARBA" id="ARBA00016864"/>
    </source>
</evidence>
<evidence type="ECO:0000256" key="5">
    <source>
        <dbReference type="ARBA" id="ARBA00022475"/>
    </source>
</evidence>
<comment type="subcellular location">
    <subcellularLocation>
        <location evidence="9">Cell inner membrane</location>
        <topology evidence="9">Multi-pass membrane protein</topology>
    </subcellularLocation>
    <subcellularLocation>
        <location evidence="1">Cell membrane</location>
        <topology evidence="1">Multi-pass membrane protein</topology>
    </subcellularLocation>
</comment>
<dbReference type="RefSeq" id="WP_089793669.1">
    <property type="nucleotide sequence ID" value="NZ_FPBP01000003.1"/>
</dbReference>
<feature type="transmembrane region" description="Helical" evidence="9">
    <location>
        <begin position="274"/>
        <end position="303"/>
    </location>
</feature>
<evidence type="ECO:0000256" key="7">
    <source>
        <dbReference type="ARBA" id="ARBA00022989"/>
    </source>
</evidence>
<dbReference type="GO" id="GO:0005886">
    <property type="term" value="C:plasma membrane"/>
    <property type="evidence" value="ECO:0007669"/>
    <property type="project" value="UniProtKB-SubCell"/>
</dbReference>
<organism evidence="12 13">
    <name type="scientific">Halomonas korlensis</name>
    <dbReference type="NCBI Taxonomy" id="463301"/>
    <lineage>
        <taxon>Bacteria</taxon>
        <taxon>Pseudomonadati</taxon>
        <taxon>Pseudomonadota</taxon>
        <taxon>Gammaproteobacteria</taxon>
        <taxon>Oceanospirillales</taxon>
        <taxon>Halomonadaceae</taxon>
        <taxon>Halomonas</taxon>
    </lineage>
</organism>
<dbReference type="OrthoDB" id="9807065at2"/>
<evidence type="ECO:0000256" key="1">
    <source>
        <dbReference type="ARBA" id="ARBA00004651"/>
    </source>
</evidence>
<evidence type="ECO:0000256" key="10">
    <source>
        <dbReference type="SAM" id="Coils"/>
    </source>
</evidence>
<protein>
    <recommendedName>
        <fullName evidence="3 9">Phosphate transport system permease protein PstA</fullName>
    </recommendedName>
</protein>
<dbReference type="InterPro" id="IPR005672">
    <property type="entry name" value="Phosphate_PstA"/>
</dbReference>
<keyword evidence="5 9" id="KW-1003">Cell membrane</keyword>
<evidence type="ECO:0000256" key="4">
    <source>
        <dbReference type="ARBA" id="ARBA00022448"/>
    </source>
</evidence>
<dbReference type="PANTHER" id="PTHR43470:SF6">
    <property type="entry name" value="PHOSPHATE TRANSPORT SYSTEM PERMEASE PROTEIN PSTA"/>
    <property type="match status" value="1"/>
</dbReference>
<evidence type="ECO:0000313" key="12">
    <source>
        <dbReference type="EMBL" id="SFU49474.1"/>
    </source>
</evidence>
<feature type="transmembrane region" description="Helical" evidence="9">
    <location>
        <begin position="323"/>
        <end position="344"/>
    </location>
</feature>
<evidence type="ECO:0000313" key="13">
    <source>
        <dbReference type="Proteomes" id="UP000198693"/>
    </source>
</evidence>
<evidence type="ECO:0000256" key="8">
    <source>
        <dbReference type="ARBA" id="ARBA00023136"/>
    </source>
</evidence>
<keyword evidence="6 9" id="KW-0812">Transmembrane</keyword>
<dbReference type="PANTHER" id="PTHR43470">
    <property type="entry name" value="PHOSPHATE TRANSPORT SYSTEM PERMEASE PROTEIN PSTA-RELATED"/>
    <property type="match status" value="1"/>
</dbReference>
<dbReference type="SUPFAM" id="SSF161098">
    <property type="entry name" value="MetI-like"/>
    <property type="match status" value="1"/>
</dbReference>
<dbReference type="Pfam" id="PF00528">
    <property type="entry name" value="BPD_transp_1"/>
    <property type="match status" value="1"/>
</dbReference>
<accession>A0A1I7GM14</accession>
<dbReference type="AlphaFoldDB" id="A0A1I7GM14"/>
<dbReference type="Gene3D" id="1.10.3720.10">
    <property type="entry name" value="MetI-like"/>
    <property type="match status" value="1"/>
</dbReference>
<dbReference type="GO" id="GO:0035435">
    <property type="term" value="P:phosphate ion transmembrane transport"/>
    <property type="evidence" value="ECO:0007669"/>
    <property type="project" value="InterPro"/>
</dbReference>
<feature type="transmembrane region" description="Helical" evidence="9">
    <location>
        <begin position="414"/>
        <end position="435"/>
    </location>
</feature>
<dbReference type="InterPro" id="IPR035906">
    <property type="entry name" value="MetI-like_sf"/>
</dbReference>
<sequence>MAMSKQRGFPRGEGPWPWLTAGSVAISLLMLGALLLLLAVRGLGHFWPAPVTLVELQDGSRFAGMAVKEAPLPGGGGEERLYHTANRDLEGSPWTWVEVATIEAERHPDDLVVLERQRWGAFHGRLMALRGGDDGVEGQRKVGREDALVEGEAAWQSLVARLAELEALRNELARLRDDTILPLASRLADGENATLAAELARAEARLRELQMTMESGEVLLESVDGTRLWQPIEGIVRAQRPNAMSVPDKLAAWGQGVWRFLAEGPRAANSAGGVWPAIFGTVLMVLLMSVLVAPFGVLAAIYLNEVAHQGRMTRLVRIAVRNLAGVPSIVYGVFGLGVFVYGIGGSLDEWFFADTLPSPTFGTGGLLWASLTLALLTLPVVIVATEEGLARIPDHQREGALALGATRLEMLTRVVLPMATPAMLTGMILAVARAAGEVAPLMLVGVAKLAPQVPVDGNFPFLHLERKFMHLGYHIYDTAFHGSDVQAALPLAYATALLLVLVILGLNLTAIFLRHHLRSRHGRLPRH</sequence>
<feature type="coiled-coil region" evidence="10">
    <location>
        <begin position="158"/>
        <end position="219"/>
    </location>
</feature>
<evidence type="ECO:0000259" key="11">
    <source>
        <dbReference type="PROSITE" id="PS50928"/>
    </source>
</evidence>
<keyword evidence="4" id="KW-0813">Transport</keyword>
<dbReference type="Proteomes" id="UP000198693">
    <property type="component" value="Unassembled WGS sequence"/>
</dbReference>
<dbReference type="NCBIfam" id="TIGR00974">
    <property type="entry name" value="3a0107s02c"/>
    <property type="match status" value="1"/>
</dbReference>
<name>A0A1I7GM14_9GAMM</name>
<proteinExistence type="inferred from homology"/>
<dbReference type="EMBL" id="FPBP01000003">
    <property type="protein sequence ID" value="SFU49474.1"/>
    <property type="molecule type" value="Genomic_DNA"/>
</dbReference>
<keyword evidence="10" id="KW-0175">Coiled coil</keyword>
<evidence type="ECO:0000256" key="9">
    <source>
        <dbReference type="RuleBase" id="RU363043"/>
    </source>
</evidence>
<dbReference type="CDD" id="cd06261">
    <property type="entry name" value="TM_PBP2"/>
    <property type="match status" value="1"/>
</dbReference>
<keyword evidence="8 9" id="KW-0472">Membrane</keyword>
<feature type="transmembrane region" description="Helical" evidence="9">
    <location>
        <begin position="491"/>
        <end position="513"/>
    </location>
</feature>
<reference evidence="13" key="1">
    <citation type="submission" date="2016-10" db="EMBL/GenBank/DDBJ databases">
        <authorList>
            <person name="Varghese N."/>
            <person name="Submissions S."/>
        </authorList>
    </citation>
    <scope>NUCLEOTIDE SEQUENCE [LARGE SCALE GENOMIC DNA]</scope>
    <source>
        <strain evidence="13">CGMCC 1.6981</strain>
    </source>
</reference>
<comment type="caution">
    <text evidence="9">Lacks conserved residue(s) required for the propagation of feature annotation.</text>
</comment>
<dbReference type="PROSITE" id="PS50928">
    <property type="entry name" value="ABC_TM1"/>
    <property type="match status" value="1"/>
</dbReference>
<dbReference type="InterPro" id="IPR000515">
    <property type="entry name" value="MetI-like"/>
</dbReference>
<dbReference type="GO" id="GO:0005315">
    <property type="term" value="F:phosphate transmembrane transporter activity"/>
    <property type="evidence" value="ECO:0007669"/>
    <property type="project" value="InterPro"/>
</dbReference>